<evidence type="ECO:0000256" key="1">
    <source>
        <dbReference type="SAM" id="Phobius"/>
    </source>
</evidence>
<reference evidence="2 3" key="1">
    <citation type="submission" date="2018-10" db="EMBL/GenBank/DDBJ databases">
        <title>A high-quality apple genome assembly.</title>
        <authorList>
            <person name="Hu J."/>
        </authorList>
    </citation>
    <scope>NUCLEOTIDE SEQUENCE [LARGE SCALE GENOMIC DNA]</scope>
    <source>
        <strain evidence="3">cv. HFTH1</strain>
        <tissue evidence="2">Young leaf</tissue>
    </source>
</reference>
<organism evidence="2 3">
    <name type="scientific">Malus domestica</name>
    <name type="common">Apple</name>
    <name type="synonym">Pyrus malus</name>
    <dbReference type="NCBI Taxonomy" id="3750"/>
    <lineage>
        <taxon>Eukaryota</taxon>
        <taxon>Viridiplantae</taxon>
        <taxon>Streptophyta</taxon>
        <taxon>Embryophyta</taxon>
        <taxon>Tracheophyta</taxon>
        <taxon>Spermatophyta</taxon>
        <taxon>Magnoliopsida</taxon>
        <taxon>eudicotyledons</taxon>
        <taxon>Gunneridae</taxon>
        <taxon>Pentapetalae</taxon>
        <taxon>rosids</taxon>
        <taxon>fabids</taxon>
        <taxon>Rosales</taxon>
        <taxon>Rosaceae</taxon>
        <taxon>Amygdaloideae</taxon>
        <taxon>Maleae</taxon>
        <taxon>Malus</taxon>
    </lineage>
</organism>
<gene>
    <name evidence="2" type="ORF">DVH24_015774</name>
</gene>
<comment type="caution">
    <text evidence="2">The sequence shown here is derived from an EMBL/GenBank/DDBJ whole genome shotgun (WGS) entry which is preliminary data.</text>
</comment>
<dbReference type="Proteomes" id="UP000290289">
    <property type="component" value="Chromosome 16"/>
</dbReference>
<keyword evidence="1" id="KW-1133">Transmembrane helix</keyword>
<feature type="transmembrane region" description="Helical" evidence="1">
    <location>
        <begin position="80"/>
        <end position="104"/>
    </location>
</feature>
<dbReference type="AlphaFoldDB" id="A0A498HMM6"/>
<dbReference type="EMBL" id="RDQH01000342">
    <property type="protein sequence ID" value="RXH71152.1"/>
    <property type="molecule type" value="Genomic_DNA"/>
</dbReference>
<keyword evidence="3" id="KW-1185">Reference proteome</keyword>
<accession>A0A498HMM6</accession>
<keyword evidence="1" id="KW-0472">Membrane</keyword>
<sequence length="110" mass="13142">MILYQILRFGRKVPVFLPGKLRQLYFHSHLISSLSYISLSNMVIVSIFGTNYLFLQLGFWDLQRWEVEENRDREVRARNVFWKSLFVLKIHGVVLVDLALCVCYRMRNIC</sequence>
<feature type="transmembrane region" description="Helical" evidence="1">
    <location>
        <begin position="36"/>
        <end position="60"/>
    </location>
</feature>
<proteinExistence type="predicted"/>
<evidence type="ECO:0000313" key="3">
    <source>
        <dbReference type="Proteomes" id="UP000290289"/>
    </source>
</evidence>
<keyword evidence="1" id="KW-0812">Transmembrane</keyword>
<name>A0A498HMM6_MALDO</name>
<evidence type="ECO:0000313" key="2">
    <source>
        <dbReference type="EMBL" id="RXH71152.1"/>
    </source>
</evidence>
<protein>
    <submittedName>
        <fullName evidence="2">Uncharacterized protein</fullName>
    </submittedName>
</protein>